<dbReference type="EMBL" id="CP036272">
    <property type="protein sequence ID" value="QDT59444.1"/>
    <property type="molecule type" value="Genomic_DNA"/>
</dbReference>
<reference evidence="2 3" key="1">
    <citation type="submission" date="2019-02" db="EMBL/GenBank/DDBJ databases">
        <title>Deep-cultivation of Planctomycetes and their phenomic and genomic characterization uncovers novel biology.</title>
        <authorList>
            <person name="Wiegand S."/>
            <person name="Jogler M."/>
            <person name="Boedeker C."/>
            <person name="Pinto D."/>
            <person name="Vollmers J."/>
            <person name="Rivas-Marin E."/>
            <person name="Kohn T."/>
            <person name="Peeters S.H."/>
            <person name="Heuer A."/>
            <person name="Rast P."/>
            <person name="Oberbeckmann S."/>
            <person name="Bunk B."/>
            <person name="Jeske O."/>
            <person name="Meyerdierks A."/>
            <person name="Storesund J.E."/>
            <person name="Kallscheuer N."/>
            <person name="Luecker S."/>
            <person name="Lage O.M."/>
            <person name="Pohl T."/>
            <person name="Merkel B.J."/>
            <person name="Hornburger P."/>
            <person name="Mueller R.-W."/>
            <person name="Bruemmer F."/>
            <person name="Labrenz M."/>
            <person name="Spormann A.M."/>
            <person name="Op den Camp H."/>
            <person name="Overmann J."/>
            <person name="Amann R."/>
            <person name="Jetten M.S.M."/>
            <person name="Mascher T."/>
            <person name="Medema M.H."/>
            <person name="Devos D.P."/>
            <person name="Kaster A.-K."/>
            <person name="Ovreas L."/>
            <person name="Rohde M."/>
            <person name="Galperin M.Y."/>
            <person name="Jogler C."/>
        </authorList>
    </citation>
    <scope>NUCLEOTIDE SEQUENCE [LARGE SCALE GENOMIC DNA]</scope>
    <source>
        <strain evidence="2 3">SV_7m_r</strain>
    </source>
</reference>
<evidence type="ECO:0000259" key="1">
    <source>
        <dbReference type="Pfam" id="PF20097"/>
    </source>
</evidence>
<dbReference type="OrthoDB" id="7573292at2"/>
<dbReference type="InterPro" id="IPR045504">
    <property type="entry name" value="DUF6487"/>
</dbReference>
<dbReference type="Pfam" id="PF20097">
    <property type="entry name" value="DUF6487"/>
    <property type="match status" value="1"/>
</dbReference>
<protein>
    <recommendedName>
        <fullName evidence="1">DUF6487 domain-containing protein</fullName>
    </recommendedName>
</protein>
<name>A0A517STI9_9BACT</name>
<evidence type="ECO:0000313" key="2">
    <source>
        <dbReference type="EMBL" id="QDT59444.1"/>
    </source>
</evidence>
<dbReference type="Proteomes" id="UP000315003">
    <property type="component" value="Chromosome"/>
</dbReference>
<evidence type="ECO:0000313" key="3">
    <source>
        <dbReference type="Proteomes" id="UP000315003"/>
    </source>
</evidence>
<dbReference type="AlphaFoldDB" id="A0A517STI9"/>
<sequence>MSESTCPDCGTAMEKGFVPDFAYAAIAQMVWHRGEPEPSHLLGMKTGVKVDKKEFVPITAYRCTGCGVLRFYAQVPDDE</sequence>
<feature type="domain" description="DUF6487" evidence="1">
    <location>
        <begin position="6"/>
        <end position="69"/>
    </location>
</feature>
<accession>A0A517STI9</accession>
<gene>
    <name evidence="2" type="ORF">SV7mr_19510</name>
</gene>
<organism evidence="2 3">
    <name type="scientific">Stieleria bergensis</name>
    <dbReference type="NCBI Taxonomy" id="2528025"/>
    <lineage>
        <taxon>Bacteria</taxon>
        <taxon>Pseudomonadati</taxon>
        <taxon>Planctomycetota</taxon>
        <taxon>Planctomycetia</taxon>
        <taxon>Pirellulales</taxon>
        <taxon>Pirellulaceae</taxon>
        <taxon>Stieleria</taxon>
    </lineage>
</organism>
<proteinExistence type="predicted"/>
<keyword evidence="3" id="KW-1185">Reference proteome</keyword>
<dbReference type="RefSeq" id="WP_145271325.1">
    <property type="nucleotide sequence ID" value="NZ_CP036272.1"/>
</dbReference>